<feature type="transmembrane region" description="Helical" evidence="2">
    <location>
        <begin position="213"/>
        <end position="237"/>
    </location>
</feature>
<protein>
    <submittedName>
        <fullName evidence="3">Uncharacterized protein</fullName>
    </submittedName>
</protein>
<keyword evidence="2" id="KW-0812">Transmembrane</keyword>
<evidence type="ECO:0000256" key="1">
    <source>
        <dbReference type="SAM" id="MobiDB-lite"/>
    </source>
</evidence>
<feature type="compositionally biased region" description="Low complexity" evidence="1">
    <location>
        <begin position="55"/>
        <end position="66"/>
    </location>
</feature>
<feature type="region of interest" description="Disordered" evidence="1">
    <location>
        <begin position="55"/>
        <end position="78"/>
    </location>
</feature>
<dbReference type="EMBL" id="JARBDR010000923">
    <property type="protein sequence ID" value="KAJ8297573.1"/>
    <property type="molecule type" value="Genomic_DNA"/>
</dbReference>
<keyword evidence="2" id="KW-0472">Membrane</keyword>
<evidence type="ECO:0000313" key="3">
    <source>
        <dbReference type="EMBL" id="KAJ8297573.1"/>
    </source>
</evidence>
<accession>A0ABQ9DWD9</accession>
<proteinExistence type="predicted"/>
<name>A0ABQ9DWD9_TEGGR</name>
<evidence type="ECO:0000256" key="2">
    <source>
        <dbReference type="SAM" id="Phobius"/>
    </source>
</evidence>
<comment type="caution">
    <text evidence="3">The sequence shown here is derived from an EMBL/GenBank/DDBJ whole genome shotgun (WGS) entry which is preliminary data.</text>
</comment>
<keyword evidence="4" id="KW-1185">Reference proteome</keyword>
<reference evidence="3 4" key="1">
    <citation type="submission" date="2022-12" db="EMBL/GenBank/DDBJ databases">
        <title>Chromosome-level genome of Tegillarca granosa.</title>
        <authorList>
            <person name="Kim J."/>
        </authorList>
    </citation>
    <scope>NUCLEOTIDE SEQUENCE [LARGE SCALE GENOMIC DNA]</scope>
    <source>
        <strain evidence="3">Teg-2019</strain>
        <tissue evidence="3">Adductor muscle</tissue>
    </source>
</reference>
<keyword evidence="2" id="KW-1133">Transmembrane helix</keyword>
<gene>
    <name evidence="3" type="ORF">KUTeg_024104</name>
</gene>
<dbReference type="Proteomes" id="UP001217089">
    <property type="component" value="Unassembled WGS sequence"/>
</dbReference>
<evidence type="ECO:0000313" key="4">
    <source>
        <dbReference type="Proteomes" id="UP001217089"/>
    </source>
</evidence>
<organism evidence="3 4">
    <name type="scientific">Tegillarca granosa</name>
    <name type="common">Malaysian cockle</name>
    <name type="synonym">Anadara granosa</name>
    <dbReference type="NCBI Taxonomy" id="220873"/>
    <lineage>
        <taxon>Eukaryota</taxon>
        <taxon>Metazoa</taxon>
        <taxon>Spiralia</taxon>
        <taxon>Lophotrochozoa</taxon>
        <taxon>Mollusca</taxon>
        <taxon>Bivalvia</taxon>
        <taxon>Autobranchia</taxon>
        <taxon>Pteriomorphia</taxon>
        <taxon>Arcoida</taxon>
        <taxon>Arcoidea</taxon>
        <taxon>Arcidae</taxon>
        <taxon>Tegillarca</taxon>
    </lineage>
</organism>
<sequence>MKETGARSIVTSTWETLSTDINKQSSTTQLLWTTSPSFEEDKTDTNTHFVFSSSDIQSSTSSAESMTDSRTHLSEMPSNDIQSIVSTEDTSLFLFATPSIHIQSTVSSTEIMKETGARSIVTSTWETLSTDMNKQSSTTQLLWTTSSIYHSRACKCPCSKVQAQAKYHNMTEEKLQSIIHETMKDLDIPKKNLSSSIRKRTSAKDDRPASTGIGYLGITILAVVFGCIIMSDLANLYRVQG</sequence>